<protein>
    <submittedName>
        <fullName evidence="3">Uncharacterized protein</fullName>
    </submittedName>
</protein>
<accession>A0ABQ6N158</accession>
<reference evidence="3 4" key="1">
    <citation type="journal article" date="2023" name="Commun. Biol.">
        <title>Genome analysis of Parmales, the sister group of diatoms, reveals the evolutionary specialization of diatoms from phago-mixotrophs to photoautotrophs.</title>
        <authorList>
            <person name="Ban H."/>
            <person name="Sato S."/>
            <person name="Yoshikawa S."/>
            <person name="Yamada K."/>
            <person name="Nakamura Y."/>
            <person name="Ichinomiya M."/>
            <person name="Sato N."/>
            <person name="Blanc-Mathieu R."/>
            <person name="Endo H."/>
            <person name="Kuwata A."/>
            <person name="Ogata H."/>
        </authorList>
    </citation>
    <scope>NUCLEOTIDE SEQUENCE [LARGE SCALE GENOMIC DNA]</scope>
</reference>
<evidence type="ECO:0000313" key="4">
    <source>
        <dbReference type="Proteomes" id="UP001165060"/>
    </source>
</evidence>
<comment type="caution">
    <text evidence="3">The sequence shown here is derived from an EMBL/GenBank/DDBJ whole genome shotgun (WGS) entry which is preliminary data.</text>
</comment>
<sequence>MPEVGAIQASDSIIANYPVPPPDCVHFEPLHNNTRSELQLSFTGTPASLTGMWRRQGYFALNFESPTSRSLIEIPIEIATSIQKINAEIPMVPNFPLMFWALQLSLLAVSVLGLLAGGPVIFIALLVPSLLIPYFVLRSFVGSLVLELRRLSVKYSETYFLRVKSTEWVPFWKPGAGFLYRQDAFMVAMGLGLRIYAATELEYGAPMSLSKQSSVSGPRLMSKRAKDNKDKLETIKKDNLKGDMMTQMQTGRNKSGDNNHTDMFAAVKNMSAANNKVEPVGGGPEAQKLGAKRGSSRATRARGSLPQLDIKELENA</sequence>
<feature type="region of interest" description="Disordered" evidence="1">
    <location>
        <begin position="272"/>
        <end position="316"/>
    </location>
</feature>
<keyword evidence="2" id="KW-0472">Membrane</keyword>
<dbReference type="EMBL" id="BRYB01002017">
    <property type="protein sequence ID" value="GMI38206.1"/>
    <property type="molecule type" value="Genomic_DNA"/>
</dbReference>
<keyword evidence="2" id="KW-1133">Transmembrane helix</keyword>
<proteinExistence type="predicted"/>
<dbReference type="Proteomes" id="UP001165060">
    <property type="component" value="Unassembled WGS sequence"/>
</dbReference>
<evidence type="ECO:0000313" key="3">
    <source>
        <dbReference type="EMBL" id="GMI38206.1"/>
    </source>
</evidence>
<keyword evidence="4" id="KW-1185">Reference proteome</keyword>
<evidence type="ECO:0000256" key="2">
    <source>
        <dbReference type="SAM" id="Phobius"/>
    </source>
</evidence>
<gene>
    <name evidence="3" type="ORF">TeGR_g9228</name>
</gene>
<keyword evidence="2" id="KW-0812">Transmembrane</keyword>
<feature type="transmembrane region" description="Helical" evidence="2">
    <location>
        <begin position="97"/>
        <end position="115"/>
    </location>
</feature>
<name>A0ABQ6N158_9STRA</name>
<evidence type="ECO:0000256" key="1">
    <source>
        <dbReference type="SAM" id="MobiDB-lite"/>
    </source>
</evidence>
<organism evidence="3 4">
    <name type="scientific">Tetraparma gracilis</name>
    <dbReference type="NCBI Taxonomy" id="2962635"/>
    <lineage>
        <taxon>Eukaryota</taxon>
        <taxon>Sar</taxon>
        <taxon>Stramenopiles</taxon>
        <taxon>Ochrophyta</taxon>
        <taxon>Bolidophyceae</taxon>
        <taxon>Parmales</taxon>
        <taxon>Triparmaceae</taxon>
        <taxon>Tetraparma</taxon>
    </lineage>
</organism>